<comment type="subcellular location">
    <subcellularLocation>
        <location evidence="1">Cell membrane</location>
        <topology evidence="1">Multi-pass membrane protein</topology>
    </subcellularLocation>
</comment>
<dbReference type="GO" id="GO:0070818">
    <property type="term" value="F:protoporphyrinogen oxidase activity"/>
    <property type="evidence" value="ECO:0007669"/>
    <property type="project" value="UniProtKB-UniRule"/>
</dbReference>
<keyword evidence="11 14" id="KW-0408">Iron</keyword>
<evidence type="ECO:0000313" key="16">
    <source>
        <dbReference type="EMBL" id="THV20211.1"/>
    </source>
</evidence>
<proteinExistence type="inferred from homology"/>
<gene>
    <name evidence="16" type="ORF">FAA97_19390</name>
</gene>
<keyword evidence="8 14" id="KW-0479">Metal-binding</keyword>
<evidence type="ECO:0000256" key="5">
    <source>
        <dbReference type="ARBA" id="ARBA00022475"/>
    </source>
</evidence>
<keyword evidence="17" id="KW-1185">Reference proteome</keyword>
<keyword evidence="12 14" id="KW-0472">Membrane</keyword>
<evidence type="ECO:0000256" key="2">
    <source>
        <dbReference type="ARBA" id="ARBA00005073"/>
    </source>
</evidence>
<accession>A0A4S8NU75</accession>
<feature type="transmembrane region" description="Helical" evidence="15">
    <location>
        <begin position="48"/>
        <end position="71"/>
    </location>
</feature>
<evidence type="ECO:0000256" key="11">
    <source>
        <dbReference type="ARBA" id="ARBA00023004"/>
    </source>
</evidence>
<comment type="function">
    <text evidence="14">Catalyzes the oxidation of protoporphyrinogen IX to protoporphyrin IX.</text>
</comment>
<name>A0A4S8NU75_9HYPH</name>
<dbReference type="EC" id="1.3.99.-" evidence="14"/>
<keyword evidence="9 15" id="KW-1133">Transmembrane helix</keyword>
<evidence type="ECO:0000256" key="1">
    <source>
        <dbReference type="ARBA" id="ARBA00004651"/>
    </source>
</evidence>
<feature type="transmembrane region" description="Helical" evidence="15">
    <location>
        <begin position="6"/>
        <end position="28"/>
    </location>
</feature>
<evidence type="ECO:0000256" key="13">
    <source>
        <dbReference type="ARBA" id="ARBA00048390"/>
    </source>
</evidence>
<evidence type="ECO:0000256" key="7">
    <source>
        <dbReference type="ARBA" id="ARBA00022692"/>
    </source>
</evidence>
<dbReference type="GO" id="GO:0006782">
    <property type="term" value="P:protoporphyrinogen IX biosynthetic process"/>
    <property type="evidence" value="ECO:0007669"/>
    <property type="project" value="UniProtKB-UniRule"/>
</dbReference>
<feature type="transmembrane region" description="Helical" evidence="15">
    <location>
        <begin position="115"/>
        <end position="135"/>
    </location>
</feature>
<dbReference type="InterPro" id="IPR005265">
    <property type="entry name" value="HemJ-like"/>
</dbReference>
<comment type="catalytic activity">
    <reaction evidence="13 14">
        <text>protoporphyrinogen IX + 3 A = protoporphyrin IX + 3 AH2</text>
        <dbReference type="Rhea" id="RHEA:62000"/>
        <dbReference type="ChEBI" id="CHEBI:13193"/>
        <dbReference type="ChEBI" id="CHEBI:17499"/>
        <dbReference type="ChEBI" id="CHEBI:57306"/>
        <dbReference type="ChEBI" id="CHEBI:57307"/>
    </reaction>
</comment>
<feature type="transmembrane region" description="Helical" evidence="15">
    <location>
        <begin position="83"/>
        <end position="103"/>
    </location>
</feature>
<evidence type="ECO:0000256" key="14">
    <source>
        <dbReference type="PIRNR" id="PIRNR004638"/>
    </source>
</evidence>
<protein>
    <recommendedName>
        <fullName evidence="4 14">Protoporphyrinogen IX oxidase</fullName>
        <ecNumber evidence="14">1.3.99.-</ecNumber>
    </recommendedName>
</protein>
<organism evidence="16 17">
    <name type="scientific">Peteryoungia ipomoeae</name>
    <dbReference type="NCBI Taxonomy" id="1210932"/>
    <lineage>
        <taxon>Bacteria</taxon>
        <taxon>Pseudomonadati</taxon>
        <taxon>Pseudomonadota</taxon>
        <taxon>Alphaproteobacteria</taxon>
        <taxon>Hyphomicrobiales</taxon>
        <taxon>Rhizobiaceae</taxon>
        <taxon>Peteryoungia</taxon>
    </lineage>
</organism>
<evidence type="ECO:0000256" key="3">
    <source>
        <dbReference type="ARBA" id="ARBA00006501"/>
    </source>
</evidence>
<comment type="similarity">
    <text evidence="3 14">Belongs to the HemJ family.</text>
</comment>
<evidence type="ECO:0000256" key="6">
    <source>
        <dbReference type="ARBA" id="ARBA00022617"/>
    </source>
</evidence>
<evidence type="ECO:0000313" key="17">
    <source>
        <dbReference type="Proteomes" id="UP000308828"/>
    </source>
</evidence>
<dbReference type="PANTHER" id="PTHR40255">
    <property type="entry name" value="UPF0093 MEMBRANE PROTEIN SLR1790"/>
    <property type="match status" value="1"/>
</dbReference>
<dbReference type="Proteomes" id="UP000308828">
    <property type="component" value="Unassembled WGS sequence"/>
</dbReference>
<dbReference type="PIRSF" id="PIRSF004638">
    <property type="entry name" value="UCP004638"/>
    <property type="match status" value="1"/>
</dbReference>
<dbReference type="OrthoDB" id="7570050at2"/>
<evidence type="ECO:0000256" key="4">
    <source>
        <dbReference type="ARBA" id="ARBA00017504"/>
    </source>
</evidence>
<evidence type="ECO:0000256" key="12">
    <source>
        <dbReference type="ARBA" id="ARBA00023136"/>
    </source>
</evidence>
<reference evidence="16 17" key="1">
    <citation type="submission" date="2019-04" db="EMBL/GenBank/DDBJ databases">
        <title>Genome sequence of strain shin9-1.</title>
        <authorList>
            <person name="Gao J."/>
            <person name="Sun J."/>
        </authorList>
    </citation>
    <scope>NUCLEOTIDE SEQUENCE [LARGE SCALE GENOMIC DNA]</scope>
    <source>
        <strain evidence="17">shin9-1</strain>
    </source>
</reference>
<dbReference type="GO" id="GO:0005886">
    <property type="term" value="C:plasma membrane"/>
    <property type="evidence" value="ECO:0007669"/>
    <property type="project" value="UniProtKB-SubCell"/>
</dbReference>
<comment type="pathway">
    <text evidence="2 14">Porphyrin-containing compound metabolism; protoporphyrin-IX biosynthesis; protoporphyrin-IX from protoporphyrinogen-IX: step 1/1.</text>
</comment>
<sequence>MIALLKFVHIAAIAIWTAGLISLPSLYVQRAHVRDKDALYRMQRMTRFAFVALISPAAFVAVASGIGLSFLREVFSPWFSWKLAFVGLLAVFHVFSGLVVIKLFREGEVYPVWRFVVATASCCAVVLAILVLVLAKQAPDWSLPSVMSEPGGLQRLLAPINPWATP</sequence>
<dbReference type="AlphaFoldDB" id="A0A4S8NU75"/>
<keyword evidence="6 14" id="KW-0349">Heme</keyword>
<keyword evidence="5 14" id="KW-1003">Cell membrane</keyword>
<dbReference type="GO" id="GO:0046872">
    <property type="term" value="F:metal ion binding"/>
    <property type="evidence" value="ECO:0007669"/>
    <property type="project" value="UniProtKB-UniRule"/>
</dbReference>
<dbReference type="UniPathway" id="UPA00251">
    <property type="reaction ID" value="UER00324"/>
</dbReference>
<comment type="caution">
    <text evidence="16">The sequence shown here is derived from an EMBL/GenBank/DDBJ whole genome shotgun (WGS) entry which is preliminary data.</text>
</comment>
<keyword evidence="10" id="KW-0560">Oxidoreductase</keyword>
<dbReference type="PANTHER" id="PTHR40255:SF1">
    <property type="entry name" value="PROTOPORPHYRINOGEN IX OXIDASE"/>
    <property type="match status" value="1"/>
</dbReference>
<evidence type="ECO:0000256" key="8">
    <source>
        <dbReference type="ARBA" id="ARBA00022723"/>
    </source>
</evidence>
<comment type="cofactor">
    <cofactor evidence="14">
        <name>heme b</name>
        <dbReference type="ChEBI" id="CHEBI:60344"/>
    </cofactor>
    <text evidence="14">Binds 1 heme b (iron(II)-protoporphyrin IX) group per subunit.</text>
</comment>
<evidence type="ECO:0000256" key="10">
    <source>
        <dbReference type="ARBA" id="ARBA00023002"/>
    </source>
</evidence>
<dbReference type="Pfam" id="PF03653">
    <property type="entry name" value="UPF0093"/>
    <property type="match status" value="1"/>
</dbReference>
<keyword evidence="7 15" id="KW-0812">Transmembrane</keyword>
<dbReference type="EMBL" id="STGV01000008">
    <property type="protein sequence ID" value="THV20211.1"/>
    <property type="molecule type" value="Genomic_DNA"/>
</dbReference>
<evidence type="ECO:0000256" key="9">
    <source>
        <dbReference type="ARBA" id="ARBA00022989"/>
    </source>
</evidence>
<evidence type="ECO:0000256" key="15">
    <source>
        <dbReference type="SAM" id="Phobius"/>
    </source>
</evidence>